<keyword evidence="1" id="KW-0732">Signal</keyword>
<protein>
    <submittedName>
        <fullName evidence="2">Copper chaperone PCu(A)C</fullName>
    </submittedName>
</protein>
<comment type="caution">
    <text evidence="2">The sequence shown here is derived from an EMBL/GenBank/DDBJ whole genome shotgun (WGS) entry which is preliminary data.</text>
</comment>
<feature type="chain" id="PRO_5017671605" evidence="1">
    <location>
        <begin position="24"/>
        <end position="149"/>
    </location>
</feature>
<dbReference type="InterPro" id="IPR007410">
    <property type="entry name" value="LpqE-like"/>
</dbReference>
<evidence type="ECO:0000256" key="1">
    <source>
        <dbReference type="SAM" id="SignalP"/>
    </source>
</evidence>
<feature type="signal peptide" evidence="1">
    <location>
        <begin position="1"/>
        <end position="23"/>
    </location>
</feature>
<dbReference type="OrthoDB" id="9796962at2"/>
<dbReference type="InterPro" id="IPR036182">
    <property type="entry name" value="PCuAC_sf"/>
</dbReference>
<dbReference type="InterPro" id="IPR058248">
    <property type="entry name" value="Lxx211020-like"/>
</dbReference>
<proteinExistence type="predicted"/>
<organism evidence="2 3">
    <name type="scientific">Trinickia dinghuensis</name>
    <dbReference type="NCBI Taxonomy" id="2291023"/>
    <lineage>
        <taxon>Bacteria</taxon>
        <taxon>Pseudomonadati</taxon>
        <taxon>Pseudomonadota</taxon>
        <taxon>Betaproteobacteria</taxon>
        <taxon>Burkholderiales</taxon>
        <taxon>Burkholderiaceae</taxon>
        <taxon>Trinickia</taxon>
    </lineage>
</organism>
<evidence type="ECO:0000313" key="2">
    <source>
        <dbReference type="EMBL" id="RDU97765.1"/>
    </source>
</evidence>
<dbReference type="PANTHER" id="PTHR36302:SF1">
    <property type="entry name" value="COPPER CHAPERONE PCU(A)C"/>
    <property type="match status" value="1"/>
</dbReference>
<dbReference type="EMBL" id="QRGA01000009">
    <property type="protein sequence ID" value="RDU97765.1"/>
    <property type="molecule type" value="Genomic_DNA"/>
</dbReference>
<keyword evidence="3" id="KW-1185">Reference proteome</keyword>
<evidence type="ECO:0000313" key="3">
    <source>
        <dbReference type="Proteomes" id="UP000256838"/>
    </source>
</evidence>
<dbReference type="AlphaFoldDB" id="A0A3D8JYR4"/>
<dbReference type="Gene3D" id="2.60.40.1890">
    <property type="entry name" value="PCu(A)C copper chaperone"/>
    <property type="match status" value="1"/>
</dbReference>
<dbReference type="SUPFAM" id="SSF110087">
    <property type="entry name" value="DR1885-like metal-binding protein"/>
    <property type="match status" value="1"/>
</dbReference>
<dbReference type="RefSeq" id="WP_115534957.1">
    <property type="nucleotide sequence ID" value="NZ_QRGA01000009.1"/>
</dbReference>
<dbReference type="Proteomes" id="UP000256838">
    <property type="component" value="Unassembled WGS sequence"/>
</dbReference>
<name>A0A3D8JYR4_9BURK</name>
<accession>A0A3D8JYR4</accession>
<dbReference type="PANTHER" id="PTHR36302">
    <property type="entry name" value="BLR7088 PROTEIN"/>
    <property type="match status" value="1"/>
</dbReference>
<reference evidence="2 3" key="1">
    <citation type="submission" date="2018-08" db="EMBL/GenBank/DDBJ databases">
        <title>Paraburkholderia sp. DHOM06 isolated from forest soil.</title>
        <authorList>
            <person name="Gao Z.-H."/>
            <person name="Qiu L.-H."/>
        </authorList>
    </citation>
    <scope>NUCLEOTIDE SEQUENCE [LARGE SCALE GENOMIC DNA]</scope>
    <source>
        <strain evidence="2 3">DHOM06</strain>
    </source>
</reference>
<gene>
    <name evidence="2" type="ORF">DWV00_18075</name>
</gene>
<dbReference type="Pfam" id="PF04314">
    <property type="entry name" value="PCuAC"/>
    <property type="match status" value="1"/>
</dbReference>
<sequence>MKSTMKKVLLPLALCFCAAPVLAAPASVMVSDCWVRLLPGTLPSGGYFSVMNMSDKPVNLVGVDTDAFGMAMLHQTKSNGSTTTMVMVDKAAVPANGTLKFAPGGYHLMLEQPKHPLKVGTSIQMTFKFDDGEKVSSECAVKSAGAMGD</sequence>